<dbReference type="SMART" id="SM00086">
    <property type="entry name" value="PAC"/>
    <property type="match status" value="2"/>
</dbReference>
<dbReference type="EC" id="2.7.13.3" evidence="2"/>
<dbReference type="SUPFAM" id="SSF46785">
    <property type="entry name" value="Winged helix' DNA-binding domain"/>
    <property type="match status" value="1"/>
</dbReference>
<dbReference type="InterPro" id="IPR000014">
    <property type="entry name" value="PAS"/>
</dbReference>
<dbReference type="Gene3D" id="2.10.70.100">
    <property type="match status" value="1"/>
</dbReference>
<dbReference type="PROSITE" id="PS50113">
    <property type="entry name" value="PAC"/>
    <property type="match status" value="2"/>
</dbReference>
<dbReference type="AlphaFoldDB" id="Q0W508"/>
<evidence type="ECO:0000259" key="7">
    <source>
        <dbReference type="PROSITE" id="PS50113"/>
    </source>
</evidence>
<dbReference type="GO" id="GO:0006355">
    <property type="term" value="P:regulation of DNA-templated transcription"/>
    <property type="evidence" value="ECO:0007669"/>
    <property type="project" value="InterPro"/>
</dbReference>
<evidence type="ECO:0000256" key="4">
    <source>
        <dbReference type="ARBA" id="ARBA00022679"/>
    </source>
</evidence>
<dbReference type="STRING" id="351160.RCIX1231"/>
<dbReference type="Gene3D" id="1.10.10.10">
    <property type="entry name" value="Winged helix-like DNA-binding domain superfamily/Winged helix DNA-binding domain"/>
    <property type="match status" value="1"/>
</dbReference>
<feature type="domain" description="PAC" evidence="7">
    <location>
        <begin position="430"/>
        <end position="483"/>
    </location>
</feature>
<name>Q0W508_METAR</name>
<keyword evidence="4" id="KW-0808">Transferase</keyword>
<dbReference type="Pfam" id="PF00989">
    <property type="entry name" value="PAS"/>
    <property type="match status" value="1"/>
</dbReference>
<dbReference type="InterPro" id="IPR035965">
    <property type="entry name" value="PAS-like_dom_sf"/>
</dbReference>
<accession>Q0W508</accession>
<dbReference type="PROSITE" id="PS50112">
    <property type="entry name" value="PAS"/>
    <property type="match status" value="2"/>
</dbReference>
<dbReference type="Pfam" id="PF08447">
    <property type="entry name" value="PAS_3"/>
    <property type="match status" value="1"/>
</dbReference>
<dbReference type="InterPro" id="IPR001610">
    <property type="entry name" value="PAC"/>
</dbReference>
<dbReference type="eggNOG" id="arCOG06918">
    <property type="taxonomic scope" value="Archaea"/>
</dbReference>
<dbReference type="InterPro" id="IPR000700">
    <property type="entry name" value="PAS-assoc_C"/>
</dbReference>
<dbReference type="Gene3D" id="3.30.450.20">
    <property type="entry name" value="PAS domain"/>
    <property type="match status" value="3"/>
</dbReference>
<keyword evidence="9" id="KW-1185">Reference proteome</keyword>
<dbReference type="eggNOG" id="arCOG06721">
    <property type="taxonomic scope" value="Archaea"/>
</dbReference>
<dbReference type="Pfam" id="PF10114">
    <property type="entry name" value="PocR"/>
    <property type="match status" value="1"/>
</dbReference>
<evidence type="ECO:0000259" key="6">
    <source>
        <dbReference type="PROSITE" id="PS50112"/>
    </source>
</evidence>
<dbReference type="PANTHER" id="PTHR43304">
    <property type="entry name" value="PHYTOCHROME-LIKE PROTEIN CPH1"/>
    <property type="match status" value="1"/>
</dbReference>
<dbReference type="NCBIfam" id="TIGR00229">
    <property type="entry name" value="sensory_box"/>
    <property type="match status" value="3"/>
</dbReference>
<dbReference type="InterPro" id="IPR013656">
    <property type="entry name" value="PAS_4"/>
</dbReference>
<evidence type="ECO:0000256" key="1">
    <source>
        <dbReference type="ARBA" id="ARBA00000085"/>
    </source>
</evidence>
<keyword evidence="5" id="KW-0418">Kinase</keyword>
<dbReference type="InterPro" id="IPR052162">
    <property type="entry name" value="Sensor_kinase/Photoreceptor"/>
</dbReference>
<dbReference type="InterPro" id="IPR013767">
    <property type="entry name" value="PAS_fold"/>
</dbReference>
<dbReference type="KEGG" id="rci:RCIX1231"/>
<gene>
    <name evidence="8" type="ORF">RCIX1231</name>
</gene>
<comment type="catalytic activity">
    <reaction evidence="1">
        <text>ATP + protein L-histidine = ADP + protein N-phospho-L-histidine.</text>
        <dbReference type="EC" id="2.7.13.3"/>
    </reaction>
</comment>
<dbReference type="CDD" id="cd00130">
    <property type="entry name" value="PAS"/>
    <property type="match status" value="3"/>
</dbReference>
<dbReference type="InterPro" id="IPR036390">
    <property type="entry name" value="WH_DNA-bd_sf"/>
</dbReference>
<dbReference type="FunFam" id="3.30.450.20:FF:000088">
    <property type="entry name" value="Sensory transduction histidine kinase"/>
    <property type="match status" value="1"/>
</dbReference>
<dbReference type="EMBL" id="AM114193">
    <property type="protein sequence ID" value="CAJ36535.1"/>
    <property type="molecule type" value="Genomic_DNA"/>
</dbReference>
<protein>
    <recommendedName>
        <fullName evidence="2">histidine kinase</fullName>
        <ecNumber evidence="2">2.7.13.3</ecNumber>
    </recommendedName>
</protein>
<evidence type="ECO:0000256" key="3">
    <source>
        <dbReference type="ARBA" id="ARBA00022553"/>
    </source>
</evidence>
<dbReference type="InterPro" id="IPR018771">
    <property type="entry name" value="PocR_dom"/>
</dbReference>
<dbReference type="Proteomes" id="UP000000663">
    <property type="component" value="Chromosome"/>
</dbReference>
<feature type="domain" description="PAC" evidence="7">
    <location>
        <begin position="300"/>
        <end position="353"/>
    </location>
</feature>
<feature type="domain" description="PAS" evidence="6">
    <location>
        <begin position="217"/>
        <end position="259"/>
    </location>
</feature>
<reference evidence="8 9" key="1">
    <citation type="journal article" date="2006" name="Science">
        <title>Genome of rice cluster I archaea -- the key methane producers in the rice rhizosphere.</title>
        <authorList>
            <person name="Erkel C."/>
            <person name="Kube M."/>
            <person name="Reinhardt R."/>
            <person name="Liesack W."/>
        </authorList>
    </citation>
    <scope>NUCLEOTIDE SEQUENCE [LARGE SCALE GENOMIC DNA]</scope>
    <source>
        <strain evidence="9">DSM 22066 / NBRC 105507 / MRE50</strain>
    </source>
</reference>
<dbReference type="SUPFAM" id="SSF55785">
    <property type="entry name" value="PYP-like sensor domain (PAS domain)"/>
    <property type="match status" value="3"/>
</dbReference>
<dbReference type="InterPro" id="IPR013655">
    <property type="entry name" value="PAS_fold_3"/>
</dbReference>
<evidence type="ECO:0000313" key="9">
    <source>
        <dbReference type="Proteomes" id="UP000000663"/>
    </source>
</evidence>
<proteinExistence type="predicted"/>
<dbReference type="SMART" id="SM00091">
    <property type="entry name" value="PAS"/>
    <property type="match status" value="3"/>
</dbReference>
<sequence>MCTLLYTEEYIVNHAKSNDDMATDREEFARIREVLKKNPRGMNVIEIAAAIDMHRQSVTKYLEMLVISGQVEMRTFGPAKVYYLSQRLPLSAMLSITSDMILLLDRDLKIINANDAFLAKMGAAREDILNKVIGSEYFPLEFQPSIIPRIADAILGKESRIEAVYKKRSKEQYFDVKLLPVVFDDGQPGATVIMEDVTGQKRAEKERETIMARLKESDQRFRSLLQNLRSGVMLADADGRILVYNPAFLQIFGFKDEDMQSLNIRGMEWSAIESFDSDGRILPPDERPSIKAFRTGCPIKNMLVGFRRLTDGRITWSLVNAEPLKAPDGRVERLICTYYDITERKLTEEALRENETRLQKAQEIAHLGSWELDIRSGSLTWSDEVYRIFGLQPQQFTATYQAFLDMVHPDDREAVDTAFTTSVREGRDTYEIVHRVVRKPTGEIRFVHEKCEHYRDASGQIVRSVGMIHDITERVMMEKALLDREEYLKLRLDALLAPGGDICEKTLEEVLDLPALQESIDSLYDVTGIGIWILGLDGKVLAGKGWQDICSKFHRSHPGTCKNCVESDLYLSGKQLADGEYEVYRCKNGIWDIRTPIIVCGKHIANLYSGQFFYEDEEIDRAFFERQADKYGFDKQEYMAALDRVPRVDREKVLKTMGFYTKFARMIARQSYSNARLAKALADKK</sequence>
<dbReference type="GO" id="GO:0004673">
    <property type="term" value="F:protein histidine kinase activity"/>
    <property type="evidence" value="ECO:0007669"/>
    <property type="project" value="UniProtKB-EC"/>
</dbReference>
<organism evidence="8 9">
    <name type="scientific">Methanocella arvoryzae (strain DSM 22066 / NBRC 105507 / MRE50)</name>
    <dbReference type="NCBI Taxonomy" id="351160"/>
    <lineage>
        <taxon>Archaea</taxon>
        <taxon>Methanobacteriati</taxon>
        <taxon>Methanobacteriota</taxon>
        <taxon>Stenosarchaea group</taxon>
        <taxon>Methanomicrobia</taxon>
        <taxon>Methanocellales</taxon>
        <taxon>Methanocellaceae</taxon>
        <taxon>Methanocella</taxon>
    </lineage>
</organism>
<dbReference type="Pfam" id="PF08448">
    <property type="entry name" value="PAS_4"/>
    <property type="match status" value="1"/>
</dbReference>
<dbReference type="InterPro" id="IPR036388">
    <property type="entry name" value="WH-like_DNA-bd_sf"/>
</dbReference>
<evidence type="ECO:0000313" key="8">
    <source>
        <dbReference type="EMBL" id="CAJ36535.1"/>
    </source>
</evidence>
<keyword evidence="3" id="KW-0597">Phosphoprotein</keyword>
<evidence type="ECO:0000256" key="2">
    <source>
        <dbReference type="ARBA" id="ARBA00012438"/>
    </source>
</evidence>
<dbReference type="PANTHER" id="PTHR43304:SF1">
    <property type="entry name" value="PAC DOMAIN-CONTAINING PROTEIN"/>
    <property type="match status" value="1"/>
</dbReference>
<feature type="domain" description="PAS" evidence="6">
    <location>
        <begin position="354"/>
        <end position="426"/>
    </location>
</feature>
<evidence type="ECO:0000256" key="5">
    <source>
        <dbReference type="ARBA" id="ARBA00022777"/>
    </source>
</evidence>